<feature type="region of interest" description="Disordered" evidence="4">
    <location>
        <begin position="1"/>
        <end position="149"/>
    </location>
</feature>
<dbReference type="InterPro" id="IPR038319">
    <property type="entry name" value="Serine_rich_sf"/>
</dbReference>
<gene>
    <name evidence="7" type="ORF">CUNI_LOCUS43</name>
</gene>
<feature type="region of interest" description="Disordered" evidence="4">
    <location>
        <begin position="222"/>
        <end position="296"/>
    </location>
</feature>
<dbReference type="PANTHER" id="PTHR10654">
    <property type="entry name" value="CAS SCAFFOLDING PROTEIN"/>
    <property type="match status" value="1"/>
</dbReference>
<dbReference type="GO" id="GO:0005886">
    <property type="term" value="C:plasma membrane"/>
    <property type="evidence" value="ECO:0007669"/>
    <property type="project" value="TreeGrafter"/>
</dbReference>
<feature type="region of interest" description="Disordered" evidence="4">
    <location>
        <begin position="327"/>
        <end position="378"/>
    </location>
</feature>
<dbReference type="GO" id="GO:0016477">
    <property type="term" value="P:cell migration"/>
    <property type="evidence" value="ECO:0007669"/>
    <property type="project" value="TreeGrafter"/>
</dbReference>
<evidence type="ECO:0000313" key="8">
    <source>
        <dbReference type="Proteomes" id="UP000678393"/>
    </source>
</evidence>
<proteinExistence type="predicted"/>
<comment type="subcellular location">
    <subcellularLocation>
        <location evidence="1">Cytoplasm</location>
    </subcellularLocation>
</comment>
<dbReference type="OrthoDB" id="5983572at2759"/>
<evidence type="ECO:0000256" key="3">
    <source>
        <dbReference type="ARBA" id="ARBA00022553"/>
    </source>
</evidence>
<feature type="compositionally biased region" description="Polar residues" evidence="4">
    <location>
        <begin position="108"/>
        <end position="120"/>
    </location>
</feature>
<feature type="region of interest" description="Disordered" evidence="4">
    <location>
        <begin position="561"/>
        <end position="588"/>
    </location>
</feature>
<protein>
    <submittedName>
        <fullName evidence="7">Uncharacterized protein</fullName>
    </submittedName>
</protein>
<evidence type="ECO:0000256" key="4">
    <source>
        <dbReference type="SAM" id="MobiDB-lite"/>
    </source>
</evidence>
<dbReference type="InterPro" id="IPR037362">
    <property type="entry name" value="CAS_fam"/>
</dbReference>
<dbReference type="Pfam" id="PF08824">
    <property type="entry name" value="Serine_rich"/>
    <property type="match status" value="1"/>
</dbReference>
<dbReference type="FunFam" id="1.20.120.230:FF:000001">
    <property type="entry name" value="Breast cancer anti-estrogen resistance 1"/>
    <property type="match status" value="1"/>
</dbReference>
<evidence type="ECO:0000256" key="1">
    <source>
        <dbReference type="ARBA" id="ARBA00004496"/>
    </source>
</evidence>
<dbReference type="Gene3D" id="1.20.120.230">
    <property type="entry name" value="Alpha-catenin/vinculin-like"/>
    <property type="match status" value="1"/>
</dbReference>
<feature type="domain" description="Serine rich protein interaction" evidence="5">
    <location>
        <begin position="397"/>
        <end position="552"/>
    </location>
</feature>
<feature type="compositionally biased region" description="Polar residues" evidence="4">
    <location>
        <begin position="223"/>
        <end position="236"/>
    </location>
</feature>
<evidence type="ECO:0000259" key="5">
    <source>
        <dbReference type="Pfam" id="PF08824"/>
    </source>
</evidence>
<feature type="domain" description="CAS family C-terminal" evidence="6">
    <location>
        <begin position="753"/>
        <end position="932"/>
    </location>
</feature>
<organism evidence="7 8">
    <name type="scientific">Candidula unifasciata</name>
    <dbReference type="NCBI Taxonomy" id="100452"/>
    <lineage>
        <taxon>Eukaryota</taxon>
        <taxon>Metazoa</taxon>
        <taxon>Spiralia</taxon>
        <taxon>Lophotrochozoa</taxon>
        <taxon>Mollusca</taxon>
        <taxon>Gastropoda</taxon>
        <taxon>Heterobranchia</taxon>
        <taxon>Euthyneura</taxon>
        <taxon>Panpulmonata</taxon>
        <taxon>Eupulmonata</taxon>
        <taxon>Stylommatophora</taxon>
        <taxon>Helicina</taxon>
        <taxon>Helicoidea</taxon>
        <taxon>Geomitridae</taxon>
        <taxon>Candidula</taxon>
    </lineage>
</organism>
<feature type="compositionally biased region" description="Polar residues" evidence="4">
    <location>
        <begin position="131"/>
        <end position="149"/>
    </location>
</feature>
<evidence type="ECO:0000256" key="2">
    <source>
        <dbReference type="ARBA" id="ARBA00022490"/>
    </source>
</evidence>
<evidence type="ECO:0000313" key="7">
    <source>
        <dbReference type="EMBL" id="CAG5114485.1"/>
    </source>
</evidence>
<feature type="compositionally biased region" description="Low complexity" evidence="4">
    <location>
        <begin position="92"/>
        <end position="107"/>
    </location>
</feature>
<sequence>DMMTPCNYNSNGLQDYDVPPPDRDFINIRSSSRRPSYDPFRNSAGSRKASLVGELYDTPPNSKRTSEETSEGIYDTPPSSKRASSERTPPQSNRSSASRDSGSNLLSTNPTGQLNGTTLCNHHPTIVRQKNGPNPSENCYETPPGSNRSSLERLLSVENSPIYESLSPAVSAEHLDAAQHVYDVPPSRNHVHSLSNPNSQASLCSAVSNESLLSNTSCLSSNRISQNTSLPDSACSSMDLPSDIYDVPPSAQEGDRSRKQLSVDSGLGFYDSPQKSRPSSATSNTESLNVSKSSSDYKPFSFAKDIKRSKSLENTIDDLYDTPKNNGPKFIWKKAEDTTGKSSSKESSEVSSEPPEVARDSVISVTSDSSDDNTVLSSSLDTEQQLTDILLWDVLLLDPNSAVEMLAKKQQEISKATTKLSSYVNSTWRSRSSLEKTLYEIKVSCTLVKSSLQDFVGFCHGALANAVRLPDYHLASRLQKYVSPLQSTLELVNKSYLKLEDIKWQVSLLSEPLDKSKPDDLSQIALVATDLMSDVKKTALFIQSNNQILFSRIAKGEVRSSSVSSKPPVGLKVGNSGGNSSSSASGQYKNIQHRPLPAVPGGVTCIPPNSVQPTQEKPKLPLSEIKKTLNMDDYVECDDLSFKTETEAAHNASVGHTVKEHDYVHLDPADLCTSDSSNNELAWDGNNTCEQNEQDMFRNNHININIGQQNLKTDISEICNYDVNILPVNNNAFQYKLDIKYSQPEKAFPVLTNEETTLNSDTISDLERSEQDLKTPVNLNTSSDDAKFILPPVSSANFTTEPEALDPNDRQVLAFYIDKMNSHSTLLANAVDAFIGVVSNKEPPNVFISHSKFVMVSAHKLVHIGDSIHRNLINNSLSISIMQCANHLCDCLKASVTATKIAALQYPSPLAVQEMVDGVVAVSHAAQQLKRVIIQAAKQ</sequence>
<accession>A0A8S3YG65</accession>
<dbReference type="EMBL" id="CAJHNH020000001">
    <property type="protein sequence ID" value="CAG5114485.1"/>
    <property type="molecule type" value="Genomic_DNA"/>
</dbReference>
<keyword evidence="2" id="KW-0963">Cytoplasm</keyword>
<feature type="compositionally biased region" description="Polar residues" evidence="4">
    <location>
        <begin position="77"/>
        <end position="91"/>
    </location>
</feature>
<dbReference type="Pfam" id="PF12026">
    <property type="entry name" value="CAS_C"/>
    <property type="match status" value="1"/>
</dbReference>
<keyword evidence="3" id="KW-0597">Phosphoprotein</keyword>
<dbReference type="Proteomes" id="UP000678393">
    <property type="component" value="Unassembled WGS sequence"/>
</dbReference>
<feature type="compositionally biased region" description="Basic and acidic residues" evidence="4">
    <location>
        <begin position="333"/>
        <end position="348"/>
    </location>
</feature>
<dbReference type="Gene3D" id="1.20.120.830">
    <property type="entry name" value="Serine-rich domain"/>
    <property type="match status" value="1"/>
</dbReference>
<feature type="compositionally biased region" description="Polar residues" evidence="4">
    <location>
        <begin position="273"/>
        <end position="296"/>
    </location>
</feature>
<reference evidence="7" key="1">
    <citation type="submission" date="2021-04" db="EMBL/GenBank/DDBJ databases">
        <authorList>
            <consortium name="Molecular Ecology Group"/>
        </authorList>
    </citation>
    <scope>NUCLEOTIDE SEQUENCE</scope>
</reference>
<dbReference type="AlphaFoldDB" id="A0A8S3YG65"/>
<name>A0A8S3YG65_9EUPU</name>
<feature type="compositionally biased region" description="Polar residues" evidence="4">
    <location>
        <begin position="1"/>
        <end position="13"/>
    </location>
</feature>
<dbReference type="InterPro" id="IPR014928">
    <property type="entry name" value="Serine_rich_dom"/>
</dbReference>
<dbReference type="InterPro" id="IPR021901">
    <property type="entry name" value="CAS_C"/>
</dbReference>
<dbReference type="CDD" id="cd11564">
    <property type="entry name" value="FAT-like_CAS_C"/>
    <property type="match status" value="1"/>
</dbReference>
<dbReference type="GO" id="GO:0007169">
    <property type="term" value="P:cell surface receptor protein tyrosine kinase signaling pathway"/>
    <property type="evidence" value="ECO:0007669"/>
    <property type="project" value="TreeGrafter"/>
</dbReference>
<evidence type="ECO:0000259" key="6">
    <source>
        <dbReference type="Pfam" id="PF12026"/>
    </source>
</evidence>
<dbReference type="GO" id="GO:0005737">
    <property type="term" value="C:cytoplasm"/>
    <property type="evidence" value="ECO:0007669"/>
    <property type="project" value="UniProtKB-SubCell"/>
</dbReference>
<dbReference type="PANTHER" id="PTHR10654:SF18">
    <property type="entry name" value="IP17195P"/>
    <property type="match status" value="1"/>
</dbReference>
<keyword evidence="8" id="KW-1185">Reference proteome</keyword>
<feature type="non-terminal residue" evidence="7">
    <location>
        <position position="1"/>
    </location>
</feature>
<feature type="compositionally biased region" description="Low complexity" evidence="4">
    <location>
        <begin position="349"/>
        <end position="378"/>
    </location>
</feature>
<comment type="caution">
    <text evidence="7">The sequence shown here is derived from an EMBL/GenBank/DDBJ whole genome shotgun (WGS) entry which is preliminary data.</text>
</comment>